<keyword evidence="5" id="KW-0067">ATP-binding</keyword>
<evidence type="ECO:0000256" key="5">
    <source>
        <dbReference type="ARBA" id="ARBA00022840"/>
    </source>
</evidence>
<organism evidence="7 8">
    <name type="scientific">Ephemerocybe angulata</name>
    <dbReference type="NCBI Taxonomy" id="980116"/>
    <lineage>
        <taxon>Eukaryota</taxon>
        <taxon>Fungi</taxon>
        <taxon>Dikarya</taxon>
        <taxon>Basidiomycota</taxon>
        <taxon>Agaricomycotina</taxon>
        <taxon>Agaricomycetes</taxon>
        <taxon>Agaricomycetidae</taxon>
        <taxon>Agaricales</taxon>
        <taxon>Agaricineae</taxon>
        <taxon>Psathyrellaceae</taxon>
        <taxon>Ephemerocybe</taxon>
    </lineage>
</organism>
<evidence type="ECO:0000313" key="7">
    <source>
        <dbReference type="EMBL" id="KAF6751200.1"/>
    </source>
</evidence>
<keyword evidence="3" id="KW-0547">Nucleotide-binding</keyword>
<proteinExistence type="predicted"/>
<keyword evidence="4 7" id="KW-0418">Kinase</keyword>
<dbReference type="InterPro" id="IPR051175">
    <property type="entry name" value="CLK_kinases"/>
</dbReference>
<accession>A0A8H6HQ93</accession>
<dbReference type="GO" id="GO:0005524">
    <property type="term" value="F:ATP binding"/>
    <property type="evidence" value="ECO:0007669"/>
    <property type="project" value="UniProtKB-KW"/>
</dbReference>
<dbReference type="Pfam" id="PF00069">
    <property type="entry name" value="Pkinase"/>
    <property type="match status" value="1"/>
</dbReference>
<dbReference type="GO" id="GO:0004674">
    <property type="term" value="F:protein serine/threonine kinase activity"/>
    <property type="evidence" value="ECO:0007669"/>
    <property type="project" value="UniProtKB-KW"/>
</dbReference>
<keyword evidence="2" id="KW-0808">Transferase</keyword>
<dbReference type="SUPFAM" id="SSF56112">
    <property type="entry name" value="Protein kinase-like (PK-like)"/>
    <property type="match status" value="1"/>
</dbReference>
<dbReference type="Gene3D" id="3.30.200.20">
    <property type="entry name" value="Phosphorylase Kinase, domain 1"/>
    <property type="match status" value="1"/>
</dbReference>
<evidence type="ECO:0000256" key="3">
    <source>
        <dbReference type="ARBA" id="ARBA00022741"/>
    </source>
</evidence>
<dbReference type="AlphaFoldDB" id="A0A8H6HQ93"/>
<evidence type="ECO:0000256" key="1">
    <source>
        <dbReference type="ARBA" id="ARBA00022527"/>
    </source>
</evidence>
<evidence type="ECO:0000256" key="4">
    <source>
        <dbReference type="ARBA" id="ARBA00022777"/>
    </source>
</evidence>
<dbReference type="PROSITE" id="PS50011">
    <property type="entry name" value="PROTEIN_KINASE_DOM"/>
    <property type="match status" value="1"/>
</dbReference>
<sequence>MSAHPGLALDSKGLKDLLDLTLSSSIYPMEELISAENLSEWSAKDLKSNRDLVIKVKALGTTPKDYDISDATRVMYEFQRKSAAVGQDFFVEFIAYAVTDEVAICEFERYKIALCDILNQPVAQPFLGTQIRAIATQVLTGLDYLHRNGLVHGNLASSSVVLVDATVVSFTDFSAGRFVTRRVLRSPVIKITDYDEGLHLKKRTGRRVVGVCGYEAPEIVFGMKWSYPVDIFAFGCLITELYIGKVFMPSIPNDTQYLTRLERLLGRLSLPFVDRLAAKGFQRLFNEYGELIRDLSDCEPYDKATSASLAELLRRPDLVEFVRLALVPDSYVRVNADFLLTHQYLRL</sequence>
<keyword evidence="8" id="KW-1185">Reference proteome</keyword>
<name>A0A8H6HQ93_9AGAR</name>
<dbReference type="OrthoDB" id="3068150at2759"/>
<dbReference type="Gene3D" id="1.10.510.10">
    <property type="entry name" value="Transferase(Phosphotransferase) domain 1"/>
    <property type="match status" value="1"/>
</dbReference>
<dbReference type="PANTHER" id="PTHR45646:SF11">
    <property type="entry name" value="SERINE_THREONINE-PROTEIN KINASE DOA"/>
    <property type="match status" value="1"/>
</dbReference>
<protein>
    <submittedName>
        <fullName evidence="7">Kinase-like domain-containing protein</fullName>
    </submittedName>
</protein>
<evidence type="ECO:0000256" key="2">
    <source>
        <dbReference type="ARBA" id="ARBA00022679"/>
    </source>
</evidence>
<dbReference type="InterPro" id="IPR011009">
    <property type="entry name" value="Kinase-like_dom_sf"/>
</dbReference>
<keyword evidence="1" id="KW-0723">Serine/threonine-protein kinase</keyword>
<comment type="caution">
    <text evidence="7">The sequence shown here is derived from an EMBL/GenBank/DDBJ whole genome shotgun (WGS) entry which is preliminary data.</text>
</comment>
<dbReference type="EMBL" id="JACGCI010000052">
    <property type="protein sequence ID" value="KAF6751200.1"/>
    <property type="molecule type" value="Genomic_DNA"/>
</dbReference>
<dbReference type="SMART" id="SM00220">
    <property type="entry name" value="S_TKc"/>
    <property type="match status" value="1"/>
</dbReference>
<reference evidence="7 8" key="1">
    <citation type="submission" date="2020-07" db="EMBL/GenBank/DDBJ databases">
        <title>Comparative genomics of pyrophilous fungi reveals a link between fire events and developmental genes.</title>
        <authorList>
            <consortium name="DOE Joint Genome Institute"/>
            <person name="Steindorff A.S."/>
            <person name="Carver A."/>
            <person name="Calhoun S."/>
            <person name="Stillman K."/>
            <person name="Liu H."/>
            <person name="Lipzen A."/>
            <person name="Pangilinan J."/>
            <person name="Labutti K."/>
            <person name="Bruns T.D."/>
            <person name="Grigoriev I.V."/>
        </authorList>
    </citation>
    <scope>NUCLEOTIDE SEQUENCE [LARGE SCALE GENOMIC DNA]</scope>
    <source>
        <strain evidence="7 8">CBS 144469</strain>
    </source>
</reference>
<evidence type="ECO:0000313" key="8">
    <source>
        <dbReference type="Proteomes" id="UP000521943"/>
    </source>
</evidence>
<dbReference type="PANTHER" id="PTHR45646">
    <property type="entry name" value="SERINE/THREONINE-PROTEIN KINASE DOA-RELATED"/>
    <property type="match status" value="1"/>
</dbReference>
<dbReference type="InterPro" id="IPR000719">
    <property type="entry name" value="Prot_kinase_dom"/>
</dbReference>
<dbReference type="GO" id="GO:0005634">
    <property type="term" value="C:nucleus"/>
    <property type="evidence" value="ECO:0007669"/>
    <property type="project" value="TreeGrafter"/>
</dbReference>
<dbReference type="Proteomes" id="UP000521943">
    <property type="component" value="Unassembled WGS sequence"/>
</dbReference>
<gene>
    <name evidence="7" type="ORF">DFP72DRAFT_500964</name>
</gene>
<feature type="domain" description="Protein kinase" evidence="6">
    <location>
        <begin position="27"/>
        <end position="345"/>
    </location>
</feature>
<evidence type="ECO:0000259" key="6">
    <source>
        <dbReference type="PROSITE" id="PS50011"/>
    </source>
</evidence>